<dbReference type="EMBL" id="JABCIY010000036">
    <property type="protein sequence ID" value="KAF7195806.1"/>
    <property type="molecule type" value="Genomic_DNA"/>
</dbReference>
<dbReference type="AlphaFoldDB" id="A0A8H6RRH1"/>
<evidence type="ECO:0000313" key="3">
    <source>
        <dbReference type="Proteomes" id="UP000660729"/>
    </source>
</evidence>
<keyword evidence="3" id="KW-1185">Reference proteome</keyword>
<accession>A0A8H6RRH1</accession>
<reference evidence="2" key="1">
    <citation type="submission" date="2020-04" db="EMBL/GenBank/DDBJ databases">
        <title>Draft genome resource of the tomato pathogen Pseudocercospora fuligena.</title>
        <authorList>
            <person name="Zaccaron A."/>
        </authorList>
    </citation>
    <scope>NUCLEOTIDE SEQUENCE</scope>
    <source>
        <strain evidence="2">PF001</strain>
    </source>
</reference>
<protein>
    <submittedName>
        <fullName evidence="2">Uncharacterized protein</fullName>
    </submittedName>
</protein>
<organism evidence="2 3">
    <name type="scientific">Pseudocercospora fuligena</name>
    <dbReference type="NCBI Taxonomy" id="685502"/>
    <lineage>
        <taxon>Eukaryota</taxon>
        <taxon>Fungi</taxon>
        <taxon>Dikarya</taxon>
        <taxon>Ascomycota</taxon>
        <taxon>Pezizomycotina</taxon>
        <taxon>Dothideomycetes</taxon>
        <taxon>Dothideomycetidae</taxon>
        <taxon>Mycosphaerellales</taxon>
        <taxon>Mycosphaerellaceae</taxon>
        <taxon>Pseudocercospora</taxon>
    </lineage>
</organism>
<comment type="caution">
    <text evidence="2">The sequence shown here is derived from an EMBL/GenBank/DDBJ whole genome shotgun (WGS) entry which is preliminary data.</text>
</comment>
<dbReference type="Proteomes" id="UP000660729">
    <property type="component" value="Unassembled WGS sequence"/>
</dbReference>
<proteinExistence type="predicted"/>
<feature type="region of interest" description="Disordered" evidence="1">
    <location>
        <begin position="1"/>
        <end position="24"/>
    </location>
</feature>
<sequence length="659" mass="72758">MPNEISHVRTVSAPPPGTDQAKISPSRTVAVKRTIRVPGQGNIYENDDFSQEWSLFMHNPRLWLRRLLKSTFGSLRQVPSMVVRICGRKRNAEEAFLDATDVIPETQHTHASAAPMPAFRDVTEAVKAHDRAIKESQALARMKQLDDEAELERQREANHKVFLKWRLGEMAKYLKQSTQRRNALQARQEEDAISSKMQASEISDDDFDYLADLFGSSMDEEELLYLLKCAEDGVLPVIELSAQNIHKAWALLHNQKFAAKEPALHAHLCLHMVPVLERLQFKLFASTLHDLNLFEEELLVMYHFLSGQGSLDFPVTPTTAARAQYLSFHPLIRDQYPQLALAIEVKARFAVDVVQQSESMDVDMSIESPAAVASRNDNVDPIAGVQSVSWPPLAMDGVIADAAEDESLAYSPEPIATTTAFNAGTTGSATHFANVSSGPAQETGAAHASTPSEGSSNAPLSFSGTVQAPANHFPANKSISVKAKEGTLRLKLERIRDQVEPQVGNALKSNDGHAYQAAVLAMTKDLVEARNFANEFNSSSFDKFLDEQDLCEGTGVPRKQFWIGGGHLKDYENKAKTLTAKMQYIRNQLEPELAIPWAAGDLATSAPLIDKMTNALIEAKNIANILGSSAVDDFLKEQDPIDPDSNPRGDFWAERVYGD</sequence>
<feature type="compositionally biased region" description="Polar residues" evidence="1">
    <location>
        <begin position="449"/>
        <end position="467"/>
    </location>
</feature>
<name>A0A8H6RRH1_9PEZI</name>
<gene>
    <name evidence="2" type="ORF">HII31_02823</name>
</gene>
<feature type="region of interest" description="Disordered" evidence="1">
    <location>
        <begin position="432"/>
        <end position="467"/>
    </location>
</feature>
<evidence type="ECO:0000313" key="2">
    <source>
        <dbReference type="EMBL" id="KAF7195806.1"/>
    </source>
</evidence>
<evidence type="ECO:0000256" key="1">
    <source>
        <dbReference type="SAM" id="MobiDB-lite"/>
    </source>
</evidence>
<feature type="region of interest" description="Disordered" evidence="1">
    <location>
        <begin position="636"/>
        <end position="659"/>
    </location>
</feature>